<dbReference type="NCBIfam" id="TIGR02027">
    <property type="entry name" value="rpoA"/>
    <property type="match status" value="1"/>
</dbReference>
<proteinExistence type="inferred from homology"/>
<evidence type="ECO:0000259" key="11">
    <source>
        <dbReference type="SMART" id="SM00662"/>
    </source>
</evidence>
<accession>A0A1G1YXE9</accession>
<dbReference type="InterPro" id="IPR036603">
    <property type="entry name" value="RBP11-like"/>
</dbReference>
<evidence type="ECO:0000313" key="13">
    <source>
        <dbReference type="Proteomes" id="UP000177062"/>
    </source>
</evidence>
<keyword evidence="6" id="KW-0548">Nucleotidyltransferase</keyword>
<dbReference type="SUPFAM" id="SSF55257">
    <property type="entry name" value="RBP11-like subunits of RNA polymerase"/>
    <property type="match status" value="1"/>
</dbReference>
<keyword evidence="4 12" id="KW-0240">DNA-directed RNA polymerase</keyword>
<dbReference type="SMART" id="SM00662">
    <property type="entry name" value="RPOLD"/>
    <property type="match status" value="1"/>
</dbReference>
<dbReference type="InterPro" id="IPR011773">
    <property type="entry name" value="DNA-dir_RpoA"/>
</dbReference>
<evidence type="ECO:0000256" key="7">
    <source>
        <dbReference type="ARBA" id="ARBA00023163"/>
    </source>
</evidence>
<gene>
    <name evidence="12" type="ORF">A2Y84_02195</name>
</gene>
<organism evidence="12 13">
    <name type="scientific">Candidatus Colwellbacteria bacterium RBG_13_48_8</name>
    <dbReference type="NCBI Taxonomy" id="1797685"/>
    <lineage>
        <taxon>Bacteria</taxon>
        <taxon>Candidatus Colwelliibacteriota</taxon>
    </lineage>
</organism>
<protein>
    <recommendedName>
        <fullName evidence="3">DNA-directed RNA polymerase subunit alpha</fullName>
        <ecNumber evidence="2">2.7.7.6</ecNumber>
    </recommendedName>
    <alternativeName>
        <fullName evidence="9">RNA polymerase subunit alpha</fullName>
    </alternativeName>
    <alternativeName>
        <fullName evidence="8">Transcriptase subunit alpha</fullName>
    </alternativeName>
</protein>
<dbReference type="Pfam" id="PF01000">
    <property type="entry name" value="RNA_pol_A_bac"/>
    <property type="match status" value="1"/>
</dbReference>
<dbReference type="Proteomes" id="UP000177062">
    <property type="component" value="Unassembled WGS sequence"/>
</dbReference>
<dbReference type="EC" id="2.7.7.6" evidence="2"/>
<name>A0A1G1YXE9_9BACT</name>
<dbReference type="AlphaFoldDB" id="A0A1G1YXE9"/>
<evidence type="ECO:0000256" key="4">
    <source>
        <dbReference type="ARBA" id="ARBA00022478"/>
    </source>
</evidence>
<dbReference type="GO" id="GO:0003899">
    <property type="term" value="F:DNA-directed RNA polymerase activity"/>
    <property type="evidence" value="ECO:0007669"/>
    <property type="project" value="UniProtKB-EC"/>
</dbReference>
<evidence type="ECO:0000256" key="5">
    <source>
        <dbReference type="ARBA" id="ARBA00022679"/>
    </source>
</evidence>
<dbReference type="Pfam" id="PF01193">
    <property type="entry name" value="RNA_pol_L"/>
    <property type="match status" value="1"/>
</dbReference>
<feature type="domain" description="DNA-directed RNA polymerase RpoA/D/Rpb3-type" evidence="11">
    <location>
        <begin position="21"/>
        <end position="229"/>
    </location>
</feature>
<evidence type="ECO:0000256" key="1">
    <source>
        <dbReference type="ARBA" id="ARBA00007123"/>
    </source>
</evidence>
<evidence type="ECO:0000256" key="10">
    <source>
        <dbReference type="ARBA" id="ARBA00048552"/>
    </source>
</evidence>
<dbReference type="InterPro" id="IPR011263">
    <property type="entry name" value="DNA-dir_RNA_pol_RpoA/D/Rpb3"/>
</dbReference>
<dbReference type="GO" id="GO:0006351">
    <property type="term" value="P:DNA-templated transcription"/>
    <property type="evidence" value="ECO:0007669"/>
    <property type="project" value="InterPro"/>
</dbReference>
<dbReference type="GO" id="GO:0005737">
    <property type="term" value="C:cytoplasm"/>
    <property type="evidence" value="ECO:0007669"/>
    <property type="project" value="UniProtKB-ARBA"/>
</dbReference>
<comment type="catalytic activity">
    <reaction evidence="10">
        <text>RNA(n) + a ribonucleoside 5'-triphosphate = RNA(n+1) + diphosphate</text>
        <dbReference type="Rhea" id="RHEA:21248"/>
        <dbReference type="Rhea" id="RHEA-COMP:14527"/>
        <dbReference type="Rhea" id="RHEA-COMP:17342"/>
        <dbReference type="ChEBI" id="CHEBI:33019"/>
        <dbReference type="ChEBI" id="CHEBI:61557"/>
        <dbReference type="ChEBI" id="CHEBI:140395"/>
        <dbReference type="EC" id="2.7.7.6"/>
    </reaction>
</comment>
<dbReference type="InterPro" id="IPR036643">
    <property type="entry name" value="RNApol_insert_sf"/>
</dbReference>
<keyword evidence="5" id="KW-0808">Transferase</keyword>
<keyword evidence="7" id="KW-0804">Transcription</keyword>
<evidence type="ECO:0000256" key="8">
    <source>
        <dbReference type="ARBA" id="ARBA00032524"/>
    </source>
</evidence>
<comment type="caution">
    <text evidence="12">The sequence shown here is derived from an EMBL/GenBank/DDBJ whole genome shotgun (WGS) entry which is preliminary data.</text>
</comment>
<dbReference type="InterPro" id="IPR011262">
    <property type="entry name" value="DNA-dir_RNA_pol_insert"/>
</dbReference>
<dbReference type="CDD" id="cd06928">
    <property type="entry name" value="RNAP_alpha_NTD"/>
    <property type="match status" value="1"/>
</dbReference>
<reference evidence="12 13" key="1">
    <citation type="journal article" date="2016" name="Nat. Commun.">
        <title>Thousands of microbial genomes shed light on interconnected biogeochemical processes in an aquifer system.</title>
        <authorList>
            <person name="Anantharaman K."/>
            <person name="Brown C.T."/>
            <person name="Hug L.A."/>
            <person name="Sharon I."/>
            <person name="Castelle C.J."/>
            <person name="Probst A.J."/>
            <person name="Thomas B.C."/>
            <person name="Singh A."/>
            <person name="Wilkins M.J."/>
            <person name="Karaoz U."/>
            <person name="Brodie E.L."/>
            <person name="Williams K.H."/>
            <person name="Hubbard S.S."/>
            <person name="Banfield J.F."/>
        </authorList>
    </citation>
    <scope>NUCLEOTIDE SEQUENCE [LARGE SCALE GENOMIC DNA]</scope>
</reference>
<dbReference type="GO" id="GO:0000428">
    <property type="term" value="C:DNA-directed RNA polymerase complex"/>
    <property type="evidence" value="ECO:0007669"/>
    <property type="project" value="UniProtKB-KW"/>
</dbReference>
<dbReference type="Gene3D" id="2.170.120.12">
    <property type="entry name" value="DNA-directed RNA polymerase, insert domain"/>
    <property type="match status" value="1"/>
</dbReference>
<evidence type="ECO:0000256" key="2">
    <source>
        <dbReference type="ARBA" id="ARBA00012418"/>
    </source>
</evidence>
<sequence>MEYTYLSETVKIKKVSEDDRRGVFEVEGLFRGYGITLGNALRRVLLSSLPGAAITRFKVKGVGHEFSTIPGMVENVVELGLNLKRVRFVFHADEPQELSLRAKGEGTVKAGDIKGNAQVEVKNPDLHIATLTTKSAELDIVLTVEKGEGYVSVESQKIERLPIGTVALDAVFSPVVNVNFTVENMRVGERTDYNRIKLEIETDGTVSPSSALHKAANVLIDHLKRVADIEVRDIEAVGAKSVGGTKKGPSGVKAKKAGK</sequence>
<evidence type="ECO:0000256" key="6">
    <source>
        <dbReference type="ARBA" id="ARBA00022695"/>
    </source>
</evidence>
<evidence type="ECO:0000256" key="3">
    <source>
        <dbReference type="ARBA" id="ARBA00015972"/>
    </source>
</evidence>
<dbReference type="Gene3D" id="3.30.1360.10">
    <property type="entry name" value="RNA polymerase, RBP11-like subunit"/>
    <property type="match status" value="1"/>
</dbReference>
<comment type="similarity">
    <text evidence="1">Belongs to the RNA polymerase alpha chain family.</text>
</comment>
<dbReference type="FunFam" id="2.170.120.12:FF:000001">
    <property type="entry name" value="DNA-directed RNA polymerase subunit alpha"/>
    <property type="match status" value="1"/>
</dbReference>
<dbReference type="GO" id="GO:0003677">
    <property type="term" value="F:DNA binding"/>
    <property type="evidence" value="ECO:0007669"/>
    <property type="project" value="InterPro"/>
</dbReference>
<dbReference type="GO" id="GO:0046983">
    <property type="term" value="F:protein dimerization activity"/>
    <property type="evidence" value="ECO:0007669"/>
    <property type="project" value="InterPro"/>
</dbReference>
<dbReference type="SUPFAM" id="SSF56553">
    <property type="entry name" value="Insert subdomain of RNA polymerase alpha subunit"/>
    <property type="match status" value="1"/>
</dbReference>
<evidence type="ECO:0000313" key="12">
    <source>
        <dbReference type="EMBL" id="OGY57022.1"/>
    </source>
</evidence>
<dbReference type="EMBL" id="MHIT01000011">
    <property type="protein sequence ID" value="OGY57022.1"/>
    <property type="molecule type" value="Genomic_DNA"/>
</dbReference>
<evidence type="ECO:0000256" key="9">
    <source>
        <dbReference type="ARBA" id="ARBA00033070"/>
    </source>
</evidence>